<dbReference type="GO" id="GO:0016491">
    <property type="term" value="F:oxidoreductase activity"/>
    <property type="evidence" value="ECO:0007669"/>
    <property type="project" value="UniProtKB-KW"/>
</dbReference>
<accession>A0A0W0UGC2</accession>
<reference evidence="5 7" key="2">
    <citation type="submission" date="2016-05" db="EMBL/GenBank/DDBJ databases">
        <authorList>
            <person name="Prochazka B."/>
            <person name="Indra A."/>
            <person name="Hasenberger P."/>
            <person name="Blaschitz M."/>
            <person name="Wagner L."/>
            <person name="Wewalka G."/>
            <person name="Sorschag S."/>
            <person name="Schmid D."/>
            <person name="Ruppitsch W."/>
        </authorList>
    </citation>
    <scope>NUCLEOTIDE SEQUENCE [LARGE SCALE GENOMIC DNA]</scope>
    <source>
        <strain evidence="5 7">974010_12</strain>
    </source>
</reference>
<dbReference type="InterPro" id="IPR002347">
    <property type="entry name" value="SDR_fam"/>
</dbReference>
<dbReference type="SUPFAM" id="SSF51735">
    <property type="entry name" value="NAD(P)-binding Rossmann-fold domains"/>
    <property type="match status" value="1"/>
</dbReference>
<evidence type="ECO:0000313" key="7">
    <source>
        <dbReference type="Proteomes" id="UP000093336"/>
    </source>
</evidence>
<name>A0A0W0UGC2_9GAMM</name>
<evidence type="ECO:0000256" key="1">
    <source>
        <dbReference type="ARBA" id="ARBA00006484"/>
    </source>
</evidence>
<evidence type="ECO:0000256" key="2">
    <source>
        <dbReference type="ARBA" id="ARBA00023002"/>
    </source>
</evidence>
<dbReference type="OrthoDB" id="9810734at2"/>
<protein>
    <submittedName>
        <fullName evidence="4">3-oxoacyl-ACP reductase</fullName>
    </submittedName>
</protein>
<evidence type="ECO:0000256" key="3">
    <source>
        <dbReference type="RuleBase" id="RU000363"/>
    </source>
</evidence>
<dbReference type="PATRIC" id="fig|455.5.peg.1234"/>
<sequence>MKNKTVIITGASKGIGEELAKYFAQKKYNLFLLARNALLLRNLKYSLEEQYAGACVEYRELDITDTDELNFVLKTYCKTHESIDVLINNAGFVKRGTSEIDNSDLNEMVEVNLKGLMNTTNIVVPFMKKQGYGQIINMSSRNAKISRVFLGVYAATKAGVLAYNEALYKELMEYGIKVTALVPGFVNTQMTSDVPLDKKLLIQPEDISYFVDFILGLPDRVALKEICFEAKPQVGKYA</sequence>
<organism evidence="4 6">
    <name type="scientific">Legionella jamestowniensis</name>
    <dbReference type="NCBI Taxonomy" id="455"/>
    <lineage>
        <taxon>Bacteria</taxon>
        <taxon>Pseudomonadati</taxon>
        <taxon>Pseudomonadota</taxon>
        <taxon>Gammaproteobacteria</taxon>
        <taxon>Legionellales</taxon>
        <taxon>Legionellaceae</taxon>
        <taxon>Legionella</taxon>
    </lineage>
</organism>
<gene>
    <name evidence="4" type="primary">fabG_2</name>
    <name evidence="5" type="ORF">A8135_06470</name>
    <name evidence="4" type="ORF">Ljam_1166</name>
</gene>
<comment type="similarity">
    <text evidence="1 3">Belongs to the short-chain dehydrogenases/reductases (SDR) family.</text>
</comment>
<comment type="caution">
    <text evidence="4">The sequence shown here is derived from an EMBL/GenBank/DDBJ whole genome shotgun (WGS) entry which is preliminary data.</text>
</comment>
<dbReference type="PIRSF" id="PIRSF000126">
    <property type="entry name" value="11-beta-HSD1"/>
    <property type="match status" value="1"/>
</dbReference>
<dbReference type="Proteomes" id="UP000054715">
    <property type="component" value="Unassembled WGS sequence"/>
</dbReference>
<dbReference type="Proteomes" id="UP000093336">
    <property type="component" value="Unassembled WGS sequence"/>
</dbReference>
<dbReference type="PANTHER" id="PTHR44196:SF1">
    <property type="entry name" value="DEHYDROGENASE_REDUCTASE SDR FAMILY MEMBER 7B"/>
    <property type="match status" value="1"/>
</dbReference>
<dbReference type="EMBL" id="LNYG01000013">
    <property type="protein sequence ID" value="KTD06971.1"/>
    <property type="molecule type" value="Genomic_DNA"/>
</dbReference>
<keyword evidence="7" id="KW-1185">Reference proteome</keyword>
<dbReference type="GO" id="GO:0016020">
    <property type="term" value="C:membrane"/>
    <property type="evidence" value="ECO:0007669"/>
    <property type="project" value="TreeGrafter"/>
</dbReference>
<dbReference type="Gene3D" id="3.40.50.720">
    <property type="entry name" value="NAD(P)-binding Rossmann-like Domain"/>
    <property type="match status" value="1"/>
</dbReference>
<dbReference type="AlphaFoldDB" id="A0A0W0UGC2"/>
<keyword evidence="2" id="KW-0560">Oxidoreductase</keyword>
<evidence type="ECO:0000313" key="5">
    <source>
        <dbReference type="EMBL" id="OCH96797.1"/>
    </source>
</evidence>
<dbReference type="Pfam" id="PF00106">
    <property type="entry name" value="adh_short"/>
    <property type="match status" value="1"/>
</dbReference>
<dbReference type="PRINTS" id="PR00080">
    <property type="entry name" value="SDRFAMILY"/>
</dbReference>
<dbReference type="InterPro" id="IPR036291">
    <property type="entry name" value="NAD(P)-bd_dom_sf"/>
</dbReference>
<evidence type="ECO:0000313" key="4">
    <source>
        <dbReference type="EMBL" id="KTD06971.1"/>
    </source>
</evidence>
<dbReference type="PRINTS" id="PR00081">
    <property type="entry name" value="GDHRDH"/>
</dbReference>
<dbReference type="PANTHER" id="PTHR44196">
    <property type="entry name" value="DEHYDROGENASE/REDUCTASE SDR FAMILY MEMBER 7B"/>
    <property type="match status" value="1"/>
</dbReference>
<dbReference type="EMBL" id="LYOZ01000053">
    <property type="protein sequence ID" value="OCH96797.1"/>
    <property type="molecule type" value="Genomic_DNA"/>
</dbReference>
<proteinExistence type="inferred from homology"/>
<dbReference type="CDD" id="cd05233">
    <property type="entry name" value="SDR_c"/>
    <property type="match status" value="1"/>
</dbReference>
<reference evidence="4 6" key="1">
    <citation type="submission" date="2015-11" db="EMBL/GenBank/DDBJ databases">
        <title>Genomic analysis of 38 Legionella species identifies large and diverse effector repertoires.</title>
        <authorList>
            <person name="Burstein D."/>
            <person name="Amaro F."/>
            <person name="Zusman T."/>
            <person name="Lifshitz Z."/>
            <person name="Cohen O."/>
            <person name="Gilbert J.A."/>
            <person name="Pupko T."/>
            <person name="Shuman H.A."/>
            <person name="Segal G."/>
        </authorList>
    </citation>
    <scope>NUCLEOTIDE SEQUENCE [LARGE SCALE GENOMIC DNA]</scope>
    <source>
        <strain evidence="4 6">JA-26-G1-E2</strain>
    </source>
</reference>
<dbReference type="STRING" id="455.Ljam_1166"/>
<dbReference type="RefSeq" id="WP_058449191.1">
    <property type="nucleotide sequence ID" value="NZ_CAAAJF010000010.1"/>
</dbReference>
<evidence type="ECO:0000313" key="6">
    <source>
        <dbReference type="Proteomes" id="UP000054715"/>
    </source>
</evidence>